<keyword evidence="11" id="KW-1185">Reference proteome</keyword>
<feature type="domain" description="WDHD1/CFT4 second beta-propeller" evidence="7">
    <location>
        <begin position="456"/>
        <end position="758"/>
    </location>
</feature>
<evidence type="ECO:0000256" key="3">
    <source>
        <dbReference type="ARBA" id="ARBA00022737"/>
    </source>
</evidence>
<dbReference type="InterPro" id="IPR048591">
    <property type="entry name" value="WDHD1/CFT4_hel"/>
</dbReference>
<sequence length="1315" mass="139294">MAADPSKLVISPHADGLARLTFSPDGHYLYTCGYEGLMRIFDSRLDVDNTVEPAVIEFHEDAVVSISATNDLFASASESGQVVLHEAGSTDLEGFLTRFSLPARSVRFDPRGKRAVVTSDEVIAKVIDVKDKTKVQILTGHSRSIREASWSPDGQFVTTSSVDGTIRVWQLDAGTEPTCVQVIDGIITAEDADSEYSVEVIWHPAGKFFVVASKDNDIAVVSRETWQKTGTFSLKEGGGRVSSLAFSANGLYLASASLAGDLLVWSVKDRKVVSRTPHAHGLITSLAFHPAPTANSLAYIDNKGQLTRWQNPVPTDLPAPTHARAPPAPKEAVAKKASAQNGGRRRSDSASTSTSSHAGGEDGNKKGALFRKDQASHDEFGDLDLGDDWLEDDIGDRLEGELDAVDVDGADEHDPFADDVPVPGMDGGRNGPAGFSRARSAPIAGKAYGVQRGQAPFQPGATPWREKRRYLAFNMIGFISAVDRDESQSVTIDFHDRSSHVATKFEDKMKYDKASLGELGAIFSCPAIDDHPAQLFYKPYQSWTSLVSWPMSLLAGEQVTALALGGGGLSSTDALAFDDPTVGLGGSGTALVATSRGFVRFISGAGLQKYVWNVGEEVVALAAARDWAVIVHRASGGAAGLEYALVDTDTFEFVQQGKVPLVHGTSLAWIGFSNDGIPVMYDSAGMLSILDRSRRPRQARWVPALDTQSLARREGKQEAYWPVGVTEQQLHVVILKGGEQHPHFPTPLLQELDLQFPLLSMDVPAGQLAEKHLRESLFVQHRKDGAPADDYSLKTELAREEVQVDKHMLLAIQAFCKADKLEAALDAVLLLTQPASLIAASKVAGFFTLPALQERIELVQQMRDDAADPDEAALKRQSKWAHLVDDRYVSAGGVPSAASHSRGGMAAPAAADLFAPRAPTGTPAFGTAQRRSFGTPSASATPASSSRAFGSAAVPSSKKRKSFANGAGVSMAGSDGAEMQLDGEDDDEDERGGLVLGGEDEPVSSPKRMRLGSDEPEELDDEDLEEHEARPAPPKKALNPFAKRPAVPKPAPAPAANPFADKKAGKAKDLGRTDSFFHRVEGKEAPAPKAKGKGKAASAASSTSTKKGKEVVSSGAKQLTLFGAPPPGAKADSATKASSNKKRKASAAPPTEVTAPTPSATLSTSATTTAGSSSSSSTSKLDAFRHKPKPGSAAAAGLGASVGARELPREGEDMEETQVVDETQEDEPVGLARERSELKTVREETEGAAARGEDETQEDTQMTETQVETQPATASPSSHKENARPSPAAQLDSAQAAAPKPAGTDASPSPADDEA</sequence>
<feature type="compositionally biased region" description="Low complexity" evidence="6">
    <location>
        <begin position="1259"/>
        <end position="1270"/>
    </location>
</feature>
<dbReference type="GO" id="GO:0000278">
    <property type="term" value="P:mitotic cell cycle"/>
    <property type="evidence" value="ECO:0007669"/>
    <property type="project" value="TreeGrafter"/>
</dbReference>
<evidence type="ECO:0000256" key="6">
    <source>
        <dbReference type="SAM" id="MobiDB-lite"/>
    </source>
</evidence>
<accession>A0A194S854</accession>
<dbReference type="InterPro" id="IPR036322">
    <property type="entry name" value="WD40_repeat_dom_sf"/>
</dbReference>
<feature type="compositionally biased region" description="Acidic residues" evidence="6">
    <location>
        <begin position="981"/>
        <end position="990"/>
    </location>
</feature>
<feature type="repeat" description="WD" evidence="5">
    <location>
        <begin position="138"/>
        <end position="179"/>
    </location>
</feature>
<feature type="compositionally biased region" description="Low complexity" evidence="6">
    <location>
        <begin position="1285"/>
        <end position="1299"/>
    </location>
</feature>
<evidence type="ECO:0000256" key="4">
    <source>
        <dbReference type="ARBA" id="ARBA00023242"/>
    </source>
</evidence>
<evidence type="ECO:0000256" key="2">
    <source>
        <dbReference type="ARBA" id="ARBA00022574"/>
    </source>
</evidence>
<keyword evidence="3" id="KW-0677">Repeat</keyword>
<dbReference type="RefSeq" id="XP_018272793.1">
    <property type="nucleotide sequence ID" value="XM_018415993.1"/>
</dbReference>
<feature type="compositionally biased region" description="Low complexity" evidence="6">
    <location>
        <begin position="935"/>
        <end position="946"/>
    </location>
</feature>
<dbReference type="InterPro" id="IPR057646">
    <property type="entry name" value="WD40_WDHD1_1st"/>
</dbReference>
<dbReference type="GO" id="GO:0043596">
    <property type="term" value="C:nuclear replication fork"/>
    <property type="evidence" value="ECO:0007669"/>
    <property type="project" value="TreeGrafter"/>
</dbReference>
<dbReference type="InterPro" id="IPR022100">
    <property type="entry name" value="WDHD1/CFT4_beta-prop_2nd"/>
</dbReference>
<organism evidence="10 11">
    <name type="scientific">Rhodotorula graminis (strain WP1)</name>
    <dbReference type="NCBI Taxonomy" id="578459"/>
    <lineage>
        <taxon>Eukaryota</taxon>
        <taxon>Fungi</taxon>
        <taxon>Dikarya</taxon>
        <taxon>Basidiomycota</taxon>
        <taxon>Pucciniomycotina</taxon>
        <taxon>Microbotryomycetes</taxon>
        <taxon>Sporidiobolales</taxon>
        <taxon>Sporidiobolaceae</taxon>
        <taxon>Rhodotorula</taxon>
    </lineage>
</organism>
<evidence type="ECO:0000259" key="7">
    <source>
        <dbReference type="Pfam" id="PF12341"/>
    </source>
</evidence>
<feature type="compositionally biased region" description="Basic and acidic residues" evidence="6">
    <location>
        <begin position="1232"/>
        <end position="1245"/>
    </location>
</feature>
<evidence type="ECO:0000313" key="11">
    <source>
        <dbReference type="Proteomes" id="UP000053890"/>
    </source>
</evidence>
<evidence type="ECO:0000256" key="1">
    <source>
        <dbReference type="ARBA" id="ARBA00004123"/>
    </source>
</evidence>
<dbReference type="Pfam" id="PF20946">
    <property type="entry name" value="Ctf4_C"/>
    <property type="match status" value="1"/>
</dbReference>
<dbReference type="CDD" id="cd00200">
    <property type="entry name" value="WD40"/>
    <property type="match status" value="1"/>
</dbReference>
<dbReference type="GO" id="GO:0006261">
    <property type="term" value="P:DNA-templated DNA replication"/>
    <property type="evidence" value="ECO:0007669"/>
    <property type="project" value="TreeGrafter"/>
</dbReference>
<dbReference type="GO" id="GO:0003682">
    <property type="term" value="F:chromatin binding"/>
    <property type="evidence" value="ECO:0007669"/>
    <property type="project" value="TreeGrafter"/>
</dbReference>
<dbReference type="GO" id="GO:0006281">
    <property type="term" value="P:DNA repair"/>
    <property type="evidence" value="ECO:0007669"/>
    <property type="project" value="TreeGrafter"/>
</dbReference>
<dbReference type="GeneID" id="28976441"/>
<dbReference type="Pfam" id="PF24817">
    <property type="entry name" value="WD40_WDHD1_1st"/>
    <property type="match status" value="1"/>
</dbReference>
<feature type="compositionally biased region" description="Low complexity" evidence="6">
    <location>
        <begin position="1087"/>
        <end position="1105"/>
    </location>
</feature>
<proteinExistence type="predicted"/>
<dbReference type="SMART" id="SM00320">
    <property type="entry name" value="WD40"/>
    <property type="match status" value="6"/>
</dbReference>
<dbReference type="OrthoDB" id="427368at2759"/>
<name>A0A194S854_RHOGW</name>
<feature type="region of interest" description="Disordered" evidence="6">
    <location>
        <begin position="918"/>
        <end position="1315"/>
    </location>
</feature>
<dbReference type="OMA" id="HASWARI"/>
<keyword evidence="4" id="KW-0539">Nucleus</keyword>
<feature type="compositionally biased region" description="Low complexity" evidence="6">
    <location>
        <begin position="1146"/>
        <end position="1179"/>
    </location>
</feature>
<feature type="domain" description="WDHD1 first WD40" evidence="9">
    <location>
        <begin position="13"/>
        <end position="307"/>
    </location>
</feature>
<dbReference type="EMBL" id="KQ474075">
    <property type="protein sequence ID" value="KPV76744.1"/>
    <property type="molecule type" value="Genomic_DNA"/>
</dbReference>
<feature type="compositionally biased region" description="Acidic residues" evidence="6">
    <location>
        <begin position="1212"/>
        <end position="1228"/>
    </location>
</feature>
<protein>
    <submittedName>
        <fullName evidence="10">Uncharacterized protein</fullName>
    </submittedName>
</protein>
<dbReference type="SUPFAM" id="SSF50978">
    <property type="entry name" value="WD40 repeat-like"/>
    <property type="match status" value="1"/>
</dbReference>
<evidence type="ECO:0000313" key="10">
    <source>
        <dbReference type="EMBL" id="KPV76744.1"/>
    </source>
</evidence>
<dbReference type="STRING" id="578459.A0A194S854"/>
<feature type="compositionally biased region" description="Low complexity" evidence="6">
    <location>
        <begin position="349"/>
        <end position="358"/>
    </location>
</feature>
<keyword evidence="2 5" id="KW-0853">WD repeat</keyword>
<dbReference type="PANTHER" id="PTHR19932">
    <property type="entry name" value="WD REPEAT AND HMG-BOX DNA BINDING PROTEIN"/>
    <property type="match status" value="1"/>
</dbReference>
<dbReference type="InterPro" id="IPR001680">
    <property type="entry name" value="WD40_rpt"/>
</dbReference>
<evidence type="ECO:0000259" key="8">
    <source>
        <dbReference type="Pfam" id="PF20946"/>
    </source>
</evidence>
<gene>
    <name evidence="10" type="ORF">RHOBADRAFT_51742</name>
</gene>
<evidence type="ECO:0000259" key="9">
    <source>
        <dbReference type="Pfam" id="PF24817"/>
    </source>
</evidence>
<evidence type="ECO:0000256" key="5">
    <source>
        <dbReference type="PROSITE-ProRule" id="PRU00221"/>
    </source>
</evidence>
<feature type="region of interest" description="Disordered" evidence="6">
    <location>
        <begin position="309"/>
        <end position="367"/>
    </location>
</feature>
<feature type="compositionally biased region" description="Acidic residues" evidence="6">
    <location>
        <begin position="1014"/>
        <end position="1026"/>
    </location>
</feature>
<feature type="compositionally biased region" description="Basic and acidic residues" evidence="6">
    <location>
        <begin position="1060"/>
        <end position="1086"/>
    </location>
</feature>
<feature type="domain" description="WDHD1/CFT4 helical bundle" evidence="8">
    <location>
        <begin position="767"/>
        <end position="863"/>
    </location>
</feature>
<dbReference type="Gene3D" id="2.130.10.10">
    <property type="entry name" value="YVTN repeat-like/Quinoprotein amine dehydrogenase"/>
    <property type="match status" value="2"/>
</dbReference>
<feature type="repeat" description="WD" evidence="5">
    <location>
        <begin position="234"/>
        <end position="275"/>
    </location>
</feature>
<dbReference type="InterPro" id="IPR015943">
    <property type="entry name" value="WD40/YVTN_repeat-like_dom_sf"/>
</dbReference>
<dbReference type="PROSITE" id="PS50294">
    <property type="entry name" value="WD_REPEATS_REGION"/>
    <property type="match status" value="1"/>
</dbReference>
<dbReference type="Proteomes" id="UP000053890">
    <property type="component" value="Unassembled WGS sequence"/>
</dbReference>
<dbReference type="PROSITE" id="PS50082">
    <property type="entry name" value="WD_REPEATS_2"/>
    <property type="match status" value="3"/>
</dbReference>
<comment type="subcellular location">
    <subcellularLocation>
        <location evidence="1">Nucleus</location>
    </subcellularLocation>
</comment>
<feature type="compositionally biased region" description="Low complexity" evidence="6">
    <location>
        <begin position="1191"/>
        <end position="1204"/>
    </location>
</feature>
<feature type="repeat" description="WD" evidence="5">
    <location>
        <begin position="10"/>
        <end position="42"/>
    </location>
</feature>
<reference evidence="10 11" key="1">
    <citation type="journal article" date="2015" name="Front. Microbiol.">
        <title>Genome sequence of the plant growth promoting endophytic yeast Rhodotorula graminis WP1.</title>
        <authorList>
            <person name="Firrincieli A."/>
            <person name="Otillar R."/>
            <person name="Salamov A."/>
            <person name="Schmutz J."/>
            <person name="Khan Z."/>
            <person name="Redman R.S."/>
            <person name="Fleck N.D."/>
            <person name="Lindquist E."/>
            <person name="Grigoriev I.V."/>
            <person name="Doty S.L."/>
        </authorList>
    </citation>
    <scope>NUCLEOTIDE SEQUENCE [LARGE SCALE GENOMIC DNA]</scope>
    <source>
        <strain evidence="10 11">WP1</strain>
    </source>
</reference>
<dbReference type="Pfam" id="PF12341">
    <property type="entry name" value="Mcl1_mid"/>
    <property type="match status" value="1"/>
</dbReference>
<dbReference type="PANTHER" id="PTHR19932:SF10">
    <property type="entry name" value="WD REPEAT AND HMG-BOX DNA-BINDING PROTEIN 1"/>
    <property type="match status" value="1"/>
</dbReference>